<organism evidence="3 4">
    <name type="scientific">Candidatus Avibacteroides avistercoris</name>
    <dbReference type="NCBI Taxonomy" id="2840690"/>
    <lineage>
        <taxon>Bacteria</taxon>
        <taxon>Pseudomonadati</taxon>
        <taxon>Bacteroidota</taxon>
        <taxon>Bacteroidia</taxon>
        <taxon>Bacteroidales</taxon>
        <taxon>Bacteroidaceae</taxon>
        <taxon>Bacteroidaceae incertae sedis</taxon>
        <taxon>Candidatus Avibacteroides</taxon>
    </lineage>
</organism>
<dbReference type="Proteomes" id="UP000787625">
    <property type="component" value="Unassembled WGS sequence"/>
</dbReference>
<evidence type="ECO:0000256" key="1">
    <source>
        <dbReference type="SAM" id="SignalP"/>
    </source>
</evidence>
<reference evidence="3" key="2">
    <citation type="submission" date="2021-04" db="EMBL/GenBank/DDBJ databases">
        <authorList>
            <person name="Gilroy R."/>
        </authorList>
    </citation>
    <scope>NUCLEOTIDE SEQUENCE</scope>
    <source>
        <strain evidence="3">MalCec1-1739</strain>
    </source>
</reference>
<feature type="chain" id="PRO_5039490818" evidence="1">
    <location>
        <begin position="20"/>
        <end position="200"/>
    </location>
</feature>
<name>A0A9D2ZUX4_9BACT</name>
<accession>A0A9D2ZUX4</accession>
<dbReference type="AlphaFoldDB" id="A0A9D2ZUX4"/>
<dbReference type="EMBL" id="DWUP01000090">
    <property type="protein sequence ID" value="HJD52956.1"/>
    <property type="molecule type" value="Genomic_DNA"/>
</dbReference>
<keyword evidence="1" id="KW-0732">Signal</keyword>
<evidence type="ECO:0000313" key="4">
    <source>
        <dbReference type="Proteomes" id="UP000787625"/>
    </source>
</evidence>
<sequence length="200" mass="21695">MKRNIMIALLIIVSATTHAQSLKDLFSKDNIKNAIETVVDKATGKEMSVTGTWTYEKCKIEFESDNFLQKAGGAIAATKLEEELDGILQKIGIEQGKMSYTFNSDSTFSSKSGKIQSRGTYSINQSTGEMSLKMVGGLLKSNCTVKVSGSTMDMLYDADKLLSIITAISGATDSKMLDSVSGLLDKYDGLKIGMHMTKTE</sequence>
<protein>
    <submittedName>
        <fullName evidence="3">DUF4923 family protein</fullName>
    </submittedName>
</protein>
<gene>
    <name evidence="3" type="ORF">IAA93_04430</name>
</gene>
<feature type="domain" description="DUF4923" evidence="2">
    <location>
        <begin position="22"/>
        <end position="198"/>
    </location>
</feature>
<evidence type="ECO:0000313" key="3">
    <source>
        <dbReference type="EMBL" id="HJD52956.1"/>
    </source>
</evidence>
<dbReference type="Pfam" id="PF16270">
    <property type="entry name" value="DUF4923"/>
    <property type="match status" value="1"/>
</dbReference>
<proteinExistence type="predicted"/>
<dbReference type="InterPro" id="IPR032575">
    <property type="entry name" value="DUF4923"/>
</dbReference>
<reference evidence="3" key="1">
    <citation type="journal article" date="2021" name="PeerJ">
        <title>Extensive microbial diversity within the chicken gut microbiome revealed by metagenomics and culture.</title>
        <authorList>
            <person name="Gilroy R."/>
            <person name="Ravi A."/>
            <person name="Getino M."/>
            <person name="Pursley I."/>
            <person name="Horton D.L."/>
            <person name="Alikhan N.F."/>
            <person name="Baker D."/>
            <person name="Gharbi K."/>
            <person name="Hall N."/>
            <person name="Watson M."/>
            <person name="Adriaenssens E.M."/>
            <person name="Foster-Nyarko E."/>
            <person name="Jarju S."/>
            <person name="Secka A."/>
            <person name="Antonio M."/>
            <person name="Oren A."/>
            <person name="Chaudhuri R.R."/>
            <person name="La Ragione R."/>
            <person name="Hildebrand F."/>
            <person name="Pallen M.J."/>
        </authorList>
    </citation>
    <scope>NUCLEOTIDE SEQUENCE</scope>
    <source>
        <strain evidence="3">MalCec1-1739</strain>
    </source>
</reference>
<comment type="caution">
    <text evidence="3">The sequence shown here is derived from an EMBL/GenBank/DDBJ whole genome shotgun (WGS) entry which is preliminary data.</text>
</comment>
<evidence type="ECO:0000259" key="2">
    <source>
        <dbReference type="Pfam" id="PF16270"/>
    </source>
</evidence>
<feature type="signal peptide" evidence="1">
    <location>
        <begin position="1"/>
        <end position="19"/>
    </location>
</feature>